<accession>A0A8S5U1M0</accession>
<reference evidence="1" key="1">
    <citation type="journal article" date="2021" name="Proc. Natl. Acad. Sci. U.S.A.">
        <title>A Catalog of Tens of Thousands of Viruses from Human Metagenomes Reveals Hidden Associations with Chronic Diseases.</title>
        <authorList>
            <person name="Tisza M.J."/>
            <person name="Buck C.B."/>
        </authorList>
    </citation>
    <scope>NUCLEOTIDE SEQUENCE</scope>
    <source>
        <strain evidence="1">Ctu3o5</strain>
    </source>
</reference>
<evidence type="ECO:0000313" key="1">
    <source>
        <dbReference type="EMBL" id="DAF88353.1"/>
    </source>
</evidence>
<proteinExistence type="predicted"/>
<protein>
    <submittedName>
        <fullName evidence="1">Uncharacterized protein</fullName>
    </submittedName>
</protein>
<name>A0A8S5U1M0_9CAUD</name>
<organism evidence="1">
    <name type="scientific">Myoviridae sp. ctu3o5</name>
    <dbReference type="NCBI Taxonomy" id="2825198"/>
    <lineage>
        <taxon>Viruses</taxon>
        <taxon>Duplodnaviria</taxon>
        <taxon>Heunggongvirae</taxon>
        <taxon>Uroviricota</taxon>
        <taxon>Caudoviricetes</taxon>
    </lineage>
</organism>
<sequence length="37" mass="4519">MKTNFPTWEKWFRTLTIQPQNWTDDMHNLYSGALYPS</sequence>
<dbReference type="EMBL" id="BK015984">
    <property type="protein sequence ID" value="DAF88353.1"/>
    <property type="molecule type" value="Genomic_DNA"/>
</dbReference>